<sequence length="90" mass="10271">MKYKTLIKQMTLEEKALLMSGKDFWTTQNLDRLGIRSLYLADRPHGVKRLAAANHHGLNPSIQATCFPTAATVCSQQLECRRDCLILRRL</sequence>
<gene>
    <name evidence="2" type="ORF">PGRAT_23610</name>
</gene>
<organism evidence="2 3">
    <name type="scientific">Paenibacillus graminis</name>
    <dbReference type="NCBI Taxonomy" id="189425"/>
    <lineage>
        <taxon>Bacteria</taxon>
        <taxon>Bacillati</taxon>
        <taxon>Bacillota</taxon>
        <taxon>Bacilli</taxon>
        <taxon>Bacillales</taxon>
        <taxon>Paenibacillaceae</taxon>
        <taxon>Paenibacillus</taxon>
    </lineage>
</organism>
<protein>
    <submittedName>
        <fullName evidence="2">Uncharacterized protein</fullName>
    </submittedName>
</protein>
<dbReference type="eggNOG" id="COG1472">
    <property type="taxonomic scope" value="Bacteria"/>
</dbReference>
<dbReference type="HOGENOM" id="CLU_2438011_0_0_9"/>
<dbReference type="KEGG" id="pgm:PGRAT_23610"/>
<evidence type="ECO:0000313" key="3">
    <source>
        <dbReference type="Proteomes" id="UP000029500"/>
    </source>
</evidence>
<evidence type="ECO:0000313" key="2">
    <source>
        <dbReference type="EMBL" id="AIQ70296.1"/>
    </source>
</evidence>
<accession>A0A089M917</accession>
<keyword evidence="1" id="KW-0378">Hydrolase</keyword>
<evidence type="ECO:0000256" key="1">
    <source>
        <dbReference type="ARBA" id="ARBA00022801"/>
    </source>
</evidence>
<keyword evidence="3" id="KW-1185">Reference proteome</keyword>
<name>A0A089M917_9BACL</name>
<reference evidence="2 3" key="1">
    <citation type="submission" date="2014-08" db="EMBL/GenBank/DDBJ databases">
        <title>Comparative genomics of the Paenibacillus odorifer group.</title>
        <authorList>
            <person name="den Bakker H.C."/>
            <person name="Tsai Y.-C."/>
            <person name="Martin N."/>
            <person name="Korlach J."/>
            <person name="Wiedmann M."/>
        </authorList>
    </citation>
    <scope>NUCLEOTIDE SEQUENCE [LARGE SCALE GENOMIC DNA]</scope>
    <source>
        <strain evidence="2 3">DSM 15220</strain>
    </source>
</reference>
<dbReference type="InterPro" id="IPR017853">
    <property type="entry name" value="GH"/>
</dbReference>
<proteinExistence type="predicted"/>
<dbReference type="AlphaFoldDB" id="A0A089M917"/>
<dbReference type="STRING" id="189425.PGRAT_23610"/>
<dbReference type="InterPro" id="IPR036962">
    <property type="entry name" value="Glyco_hydro_3_N_sf"/>
</dbReference>
<dbReference type="Proteomes" id="UP000029500">
    <property type="component" value="Chromosome"/>
</dbReference>
<dbReference type="SUPFAM" id="SSF51445">
    <property type="entry name" value="(Trans)glycosidases"/>
    <property type="match status" value="1"/>
</dbReference>
<dbReference type="RefSeq" id="WP_025705896.1">
    <property type="nucleotide sequence ID" value="NZ_CP009287.1"/>
</dbReference>
<dbReference type="Gene3D" id="3.20.20.300">
    <property type="entry name" value="Glycoside hydrolase, family 3, N-terminal domain"/>
    <property type="match status" value="1"/>
</dbReference>
<dbReference type="EMBL" id="CP009287">
    <property type="protein sequence ID" value="AIQ70296.1"/>
    <property type="molecule type" value="Genomic_DNA"/>
</dbReference>
<dbReference type="GO" id="GO:0005975">
    <property type="term" value="P:carbohydrate metabolic process"/>
    <property type="evidence" value="ECO:0007669"/>
    <property type="project" value="InterPro"/>
</dbReference>
<dbReference type="GO" id="GO:0004553">
    <property type="term" value="F:hydrolase activity, hydrolyzing O-glycosyl compounds"/>
    <property type="evidence" value="ECO:0007669"/>
    <property type="project" value="InterPro"/>
</dbReference>